<protein>
    <submittedName>
        <fullName evidence="2">NAD-dependent epimerase/dehydratase family protein</fullName>
    </submittedName>
</protein>
<reference evidence="2 3" key="1">
    <citation type="journal article" date="2017" name="ISME J.">
        <title>Energy and carbon metabolisms in a deep terrestrial subsurface fluid microbial community.</title>
        <authorList>
            <person name="Momper L."/>
            <person name="Jungbluth S.P."/>
            <person name="Lee M.D."/>
            <person name="Amend J.P."/>
        </authorList>
    </citation>
    <scope>NUCLEOTIDE SEQUENCE [LARGE SCALE GENOMIC DNA]</scope>
    <source>
        <strain evidence="2">SURF_26</strain>
    </source>
</reference>
<dbReference type="InterPro" id="IPR002225">
    <property type="entry name" value="3Beta_OHSteriod_DH/Estase"/>
</dbReference>
<evidence type="ECO:0000313" key="3">
    <source>
        <dbReference type="Proteomes" id="UP000266426"/>
    </source>
</evidence>
<dbReference type="GO" id="GO:0016616">
    <property type="term" value="F:oxidoreductase activity, acting on the CH-OH group of donors, NAD or NADP as acceptor"/>
    <property type="evidence" value="ECO:0007669"/>
    <property type="project" value="InterPro"/>
</dbReference>
<dbReference type="AlphaFoldDB" id="A0A3A4R2N7"/>
<dbReference type="PANTHER" id="PTHR48079:SF6">
    <property type="entry name" value="NAD(P)-BINDING DOMAIN-CONTAINING PROTEIN-RELATED"/>
    <property type="match status" value="1"/>
</dbReference>
<dbReference type="InterPro" id="IPR051783">
    <property type="entry name" value="NAD(P)-dependent_oxidoreduct"/>
</dbReference>
<proteinExistence type="predicted"/>
<comment type="caution">
    <text evidence="2">The sequence shown here is derived from an EMBL/GenBank/DDBJ whole genome shotgun (WGS) entry which is preliminary data.</text>
</comment>
<organism evidence="2 3">
    <name type="scientific">Candidatus Auribacter fodinae</name>
    <dbReference type="NCBI Taxonomy" id="2093366"/>
    <lineage>
        <taxon>Bacteria</taxon>
        <taxon>Pseudomonadati</taxon>
        <taxon>Candidatus Auribacterota</taxon>
        <taxon>Candidatus Auribacteria</taxon>
        <taxon>Candidatus Auribacterales</taxon>
        <taxon>Candidatus Auribacteraceae</taxon>
        <taxon>Candidatus Auribacter</taxon>
    </lineage>
</organism>
<sequence>MAKAKKDRVFLVTGATGMVGGHVAETLRAQYATVRCLVRKNSDTAFLESIGVEFCYGDVTDTAAVDAAVKGADVVFHCAAMVSDWASREEMERVNVGGTQNIIDACLKHGVQRMVMVSSLAVLGMGKQINANETAPYVYTGDNYNYTKIESEKRVLAAIREKKLPGVIVRPPYIYGPRDRQLLPRVVQFLKEKNFKFIGGGANPISLVYVKNLVDVMMRAAESEKAVGQVYHVTDGTDISRKEFITELAQKLGYEVPTQSVPEGVAKMLCPVLEWVNKVTGSKEPPLLNKFKMKFMVTYLTFDISKAKNELGYNPAYTYKQGLEETVAWFKSQKEEPAGVS</sequence>
<dbReference type="Gene3D" id="3.40.50.720">
    <property type="entry name" value="NAD(P)-binding Rossmann-like Domain"/>
    <property type="match status" value="1"/>
</dbReference>
<dbReference type="Proteomes" id="UP000266426">
    <property type="component" value="Unassembled WGS sequence"/>
</dbReference>
<dbReference type="EMBL" id="QZJZ01000053">
    <property type="protein sequence ID" value="RJP59229.1"/>
    <property type="molecule type" value="Genomic_DNA"/>
</dbReference>
<dbReference type="GO" id="GO:0004029">
    <property type="term" value="F:aldehyde dehydrogenase (NAD+) activity"/>
    <property type="evidence" value="ECO:0007669"/>
    <property type="project" value="TreeGrafter"/>
</dbReference>
<evidence type="ECO:0000259" key="1">
    <source>
        <dbReference type="Pfam" id="PF01073"/>
    </source>
</evidence>
<evidence type="ECO:0000313" key="2">
    <source>
        <dbReference type="EMBL" id="RJP59229.1"/>
    </source>
</evidence>
<dbReference type="InterPro" id="IPR036291">
    <property type="entry name" value="NAD(P)-bd_dom_sf"/>
</dbReference>
<gene>
    <name evidence="2" type="ORF">C4541_06395</name>
</gene>
<dbReference type="GO" id="GO:0006694">
    <property type="term" value="P:steroid biosynthetic process"/>
    <property type="evidence" value="ECO:0007669"/>
    <property type="project" value="InterPro"/>
</dbReference>
<accession>A0A3A4R2N7</accession>
<dbReference type="GO" id="GO:0005737">
    <property type="term" value="C:cytoplasm"/>
    <property type="evidence" value="ECO:0007669"/>
    <property type="project" value="TreeGrafter"/>
</dbReference>
<name>A0A3A4R2N7_9BACT</name>
<dbReference type="PANTHER" id="PTHR48079">
    <property type="entry name" value="PROTEIN YEEZ"/>
    <property type="match status" value="1"/>
</dbReference>
<feature type="domain" description="3-beta hydroxysteroid dehydrogenase/isomerase" evidence="1">
    <location>
        <begin position="11"/>
        <end position="258"/>
    </location>
</feature>
<dbReference type="Pfam" id="PF01073">
    <property type="entry name" value="3Beta_HSD"/>
    <property type="match status" value="1"/>
</dbReference>
<dbReference type="SUPFAM" id="SSF51735">
    <property type="entry name" value="NAD(P)-binding Rossmann-fold domains"/>
    <property type="match status" value="1"/>
</dbReference>